<comment type="caution">
    <text evidence="3">The sequence shown here is derived from an EMBL/GenBank/DDBJ whole genome shotgun (WGS) entry which is preliminary data.</text>
</comment>
<reference evidence="3" key="2">
    <citation type="submission" date="2021-02" db="EMBL/GenBank/DDBJ databases">
        <authorList>
            <person name="Kimball J.A."/>
            <person name="Haas M.W."/>
            <person name="Macchietto M."/>
            <person name="Kono T."/>
            <person name="Duquette J."/>
            <person name="Shao M."/>
        </authorList>
    </citation>
    <scope>NUCLEOTIDE SEQUENCE</scope>
    <source>
        <tissue evidence="3">Fresh leaf tissue</tissue>
    </source>
</reference>
<dbReference type="SMART" id="SM00774">
    <property type="entry name" value="WRKY"/>
    <property type="match status" value="1"/>
</dbReference>
<reference evidence="3" key="1">
    <citation type="journal article" date="2021" name="bioRxiv">
        <title>Whole Genome Assembly and Annotation of Northern Wild Rice, Zizania palustris L., Supports a Whole Genome Duplication in the Zizania Genus.</title>
        <authorList>
            <person name="Haas M."/>
            <person name="Kono T."/>
            <person name="Macchietto M."/>
            <person name="Millas R."/>
            <person name="McGilp L."/>
            <person name="Shao M."/>
            <person name="Duquette J."/>
            <person name="Hirsch C.N."/>
            <person name="Kimball J."/>
        </authorList>
    </citation>
    <scope>NUCLEOTIDE SEQUENCE</scope>
    <source>
        <tissue evidence="3">Fresh leaf tissue</tissue>
    </source>
</reference>
<dbReference type="PROSITE" id="PS50811">
    <property type="entry name" value="WRKY"/>
    <property type="match status" value="1"/>
</dbReference>
<name>A0A8J5TER8_ZIZPA</name>
<keyword evidence="4" id="KW-1185">Reference proteome</keyword>
<feature type="region of interest" description="Disordered" evidence="1">
    <location>
        <begin position="61"/>
        <end position="85"/>
    </location>
</feature>
<dbReference type="InterPro" id="IPR044810">
    <property type="entry name" value="WRKY_plant"/>
</dbReference>
<sequence length="336" mass="36181">MGDVLQAQLAATGEVGVWSGELDVQLMISELLGDGANPQLGGLVAPAAEYSECGYSLDKGSSATATAPSSEGGSTVAEHEWPQPAPAMSRALSSSVYYGPTIRDIEKALSSRPYPSSRRHSSLYFRRTGAESKYTSKVRSCSGKMPADGYKWRKYGQKSIKNNPHPRSYYKCTSSRCSAKKHVEKSTDDPDMLIVTYEGSHHHGLQPLFPYIQQPPSTEFSPTGAAEERREKIESVDVKAARTPASPTASEVDGGGQQRPARPPDRRGSAGHGAATTGCRVATDHYYSRDGSTSASSSAPRGDRDRAANNVVSSSDSPPTIWSCLDWPWSQETLFL</sequence>
<evidence type="ECO:0000259" key="2">
    <source>
        <dbReference type="PROSITE" id="PS50811"/>
    </source>
</evidence>
<dbReference type="GO" id="GO:0003700">
    <property type="term" value="F:DNA-binding transcription factor activity"/>
    <property type="evidence" value="ECO:0007669"/>
    <property type="project" value="InterPro"/>
</dbReference>
<feature type="compositionally biased region" description="Polar residues" evidence="1">
    <location>
        <begin position="61"/>
        <end position="73"/>
    </location>
</feature>
<evidence type="ECO:0000313" key="3">
    <source>
        <dbReference type="EMBL" id="KAG8078459.1"/>
    </source>
</evidence>
<gene>
    <name evidence="3" type="ORF">GUJ93_ZPchr0007g4031</name>
</gene>
<organism evidence="3 4">
    <name type="scientific">Zizania palustris</name>
    <name type="common">Northern wild rice</name>
    <dbReference type="NCBI Taxonomy" id="103762"/>
    <lineage>
        <taxon>Eukaryota</taxon>
        <taxon>Viridiplantae</taxon>
        <taxon>Streptophyta</taxon>
        <taxon>Embryophyta</taxon>
        <taxon>Tracheophyta</taxon>
        <taxon>Spermatophyta</taxon>
        <taxon>Magnoliopsida</taxon>
        <taxon>Liliopsida</taxon>
        <taxon>Poales</taxon>
        <taxon>Poaceae</taxon>
        <taxon>BOP clade</taxon>
        <taxon>Oryzoideae</taxon>
        <taxon>Oryzeae</taxon>
        <taxon>Zizaniinae</taxon>
        <taxon>Zizania</taxon>
    </lineage>
</organism>
<dbReference type="Proteomes" id="UP000729402">
    <property type="component" value="Unassembled WGS sequence"/>
</dbReference>
<proteinExistence type="predicted"/>
<evidence type="ECO:0000313" key="4">
    <source>
        <dbReference type="Proteomes" id="UP000729402"/>
    </source>
</evidence>
<feature type="compositionally biased region" description="Low complexity" evidence="1">
    <location>
        <begin position="289"/>
        <end position="300"/>
    </location>
</feature>
<evidence type="ECO:0000256" key="1">
    <source>
        <dbReference type="SAM" id="MobiDB-lite"/>
    </source>
</evidence>
<feature type="domain" description="WRKY" evidence="2">
    <location>
        <begin position="141"/>
        <end position="206"/>
    </location>
</feature>
<protein>
    <recommendedName>
        <fullName evidence="2">WRKY domain-containing protein</fullName>
    </recommendedName>
</protein>
<dbReference type="OrthoDB" id="672355at2759"/>
<feature type="compositionally biased region" description="Basic and acidic residues" evidence="1">
    <location>
        <begin position="226"/>
        <end position="240"/>
    </location>
</feature>
<dbReference type="InterPro" id="IPR003657">
    <property type="entry name" value="WRKY_dom"/>
</dbReference>
<dbReference type="PANTHER" id="PTHR31221:SF38">
    <property type="entry name" value="WRKY DOMAIN-CONTAINING PROTEIN"/>
    <property type="match status" value="1"/>
</dbReference>
<dbReference type="PANTHER" id="PTHR31221">
    <property type="entry name" value="WRKY TRANSCRIPTION FACTOR PROTEIN 1-RELATED"/>
    <property type="match status" value="1"/>
</dbReference>
<dbReference type="AlphaFoldDB" id="A0A8J5TER8"/>
<dbReference type="Pfam" id="PF03106">
    <property type="entry name" value="WRKY"/>
    <property type="match status" value="1"/>
</dbReference>
<dbReference type="GO" id="GO:0043565">
    <property type="term" value="F:sequence-specific DNA binding"/>
    <property type="evidence" value="ECO:0007669"/>
    <property type="project" value="InterPro"/>
</dbReference>
<dbReference type="EMBL" id="JAAALK010000282">
    <property type="protein sequence ID" value="KAG8078459.1"/>
    <property type="molecule type" value="Genomic_DNA"/>
</dbReference>
<accession>A0A8J5TER8</accession>
<feature type="region of interest" description="Disordered" evidence="1">
    <location>
        <begin position="214"/>
        <end position="318"/>
    </location>
</feature>